<feature type="transmembrane region" description="Helical" evidence="1">
    <location>
        <begin position="6"/>
        <end position="25"/>
    </location>
</feature>
<protein>
    <submittedName>
        <fullName evidence="2">Uncharacterized protein</fullName>
    </submittedName>
</protein>
<gene>
    <name evidence="2" type="ORF">F7731_26090</name>
</gene>
<sequence>MEWVKFFELISVICWLGALVQVLRFSKELRNIDKDQELTDEWAKRWKRLLYWVVVLVVSGSIFSGAALILRYMIG</sequence>
<evidence type="ECO:0000313" key="3">
    <source>
        <dbReference type="Proteomes" id="UP000481030"/>
    </source>
</evidence>
<dbReference type="EMBL" id="WBOS01000034">
    <property type="protein sequence ID" value="KAB2328085.1"/>
    <property type="molecule type" value="Genomic_DNA"/>
</dbReference>
<keyword evidence="1" id="KW-0812">Transmembrane</keyword>
<accession>A0A6L3UWK8</accession>
<keyword evidence="1" id="KW-1133">Transmembrane helix</keyword>
<proteinExistence type="predicted"/>
<dbReference type="Proteomes" id="UP000481030">
    <property type="component" value="Unassembled WGS sequence"/>
</dbReference>
<organism evidence="2 3">
    <name type="scientific">Cytobacillus depressus</name>
    <dbReference type="NCBI Taxonomy" id="1602942"/>
    <lineage>
        <taxon>Bacteria</taxon>
        <taxon>Bacillati</taxon>
        <taxon>Bacillota</taxon>
        <taxon>Bacilli</taxon>
        <taxon>Bacillales</taxon>
        <taxon>Bacillaceae</taxon>
        <taxon>Cytobacillus</taxon>
    </lineage>
</organism>
<keyword evidence="1" id="KW-0472">Membrane</keyword>
<name>A0A6L3UWK8_9BACI</name>
<reference evidence="2 3" key="1">
    <citation type="journal article" date="2016" name="Antonie Van Leeuwenhoek">
        <title>Bacillus depressus sp. nov., isolated from soil of a sunflower field.</title>
        <authorList>
            <person name="Wei X."/>
            <person name="Xin D."/>
            <person name="Xin Y."/>
            <person name="Zhang H."/>
            <person name="Wang T."/>
            <person name="Zhang J."/>
        </authorList>
    </citation>
    <scope>NUCLEOTIDE SEQUENCE [LARGE SCALE GENOMIC DNA]</scope>
    <source>
        <strain evidence="2 3">BZ1</strain>
    </source>
</reference>
<evidence type="ECO:0000313" key="2">
    <source>
        <dbReference type="EMBL" id="KAB2328085.1"/>
    </source>
</evidence>
<dbReference type="RefSeq" id="WP_151537658.1">
    <property type="nucleotide sequence ID" value="NZ_WBOS01000034.1"/>
</dbReference>
<keyword evidence="3" id="KW-1185">Reference proteome</keyword>
<dbReference type="AlphaFoldDB" id="A0A6L3UWK8"/>
<comment type="caution">
    <text evidence="2">The sequence shown here is derived from an EMBL/GenBank/DDBJ whole genome shotgun (WGS) entry which is preliminary data.</text>
</comment>
<feature type="transmembrane region" description="Helical" evidence="1">
    <location>
        <begin position="49"/>
        <end position="74"/>
    </location>
</feature>
<evidence type="ECO:0000256" key="1">
    <source>
        <dbReference type="SAM" id="Phobius"/>
    </source>
</evidence>
<dbReference type="OrthoDB" id="9800824at2"/>